<accession>A0A261F815</accession>
<dbReference type="Pfam" id="PF07488">
    <property type="entry name" value="Glyco_hydro_67M"/>
    <property type="match status" value="1"/>
</dbReference>
<keyword evidence="1" id="KW-0378">Hydrolase</keyword>
<protein>
    <submittedName>
        <fullName evidence="4">Alpha-glucuronidase</fullName>
    </submittedName>
</protein>
<gene>
    <name evidence="4" type="ORF">AEAE_1084</name>
</gene>
<dbReference type="SUPFAM" id="SSF55545">
    <property type="entry name" value="beta-N-acetylhexosaminidase-like domain"/>
    <property type="match status" value="1"/>
</dbReference>
<dbReference type="InterPro" id="IPR011099">
    <property type="entry name" value="Glyco_hydro_67_C"/>
</dbReference>
<evidence type="ECO:0000313" key="4">
    <source>
        <dbReference type="EMBL" id="OZG55287.1"/>
    </source>
</evidence>
<dbReference type="Gene3D" id="3.90.1330.10">
    <property type="entry name" value="Alpha-glucuronidase, C-terminal domain"/>
    <property type="match status" value="1"/>
</dbReference>
<dbReference type="OrthoDB" id="339499at2"/>
<dbReference type="GO" id="GO:0045493">
    <property type="term" value="P:xylan catabolic process"/>
    <property type="evidence" value="ECO:0007669"/>
    <property type="project" value="InterPro"/>
</dbReference>
<dbReference type="InterPro" id="IPR029018">
    <property type="entry name" value="Hex-like_dom2"/>
</dbReference>
<dbReference type="InterPro" id="IPR037054">
    <property type="entry name" value="A-glucoronidase_C_sf"/>
</dbReference>
<dbReference type="InterPro" id="IPR011100">
    <property type="entry name" value="Glyco_hydro_67_cat"/>
</dbReference>
<dbReference type="PANTHER" id="PTHR39207:SF1">
    <property type="entry name" value="ALPHA-GLUCURONIDASE A"/>
    <property type="match status" value="1"/>
</dbReference>
<keyword evidence="5" id="KW-1185">Reference proteome</keyword>
<reference evidence="4 5" key="1">
    <citation type="journal article" date="2017" name="BMC Genomics">
        <title>Comparative genomic and phylogenomic analyses of the Bifidobacteriaceae family.</title>
        <authorList>
            <person name="Lugli G.A."/>
            <person name="Milani C."/>
            <person name="Turroni F."/>
            <person name="Duranti S."/>
            <person name="Mancabelli L."/>
            <person name="Mangifesta M."/>
            <person name="Ferrario C."/>
            <person name="Modesto M."/>
            <person name="Mattarelli P."/>
            <person name="Jiri K."/>
            <person name="van Sinderen D."/>
            <person name="Ventura M."/>
        </authorList>
    </citation>
    <scope>NUCLEOTIDE SEQUENCE [LARGE SCALE GENOMIC DNA]</scope>
    <source>
        <strain evidence="4 5">LMG 21773</strain>
    </source>
</reference>
<dbReference type="GO" id="GO:0046559">
    <property type="term" value="F:alpha-glucuronidase activity"/>
    <property type="evidence" value="ECO:0007669"/>
    <property type="project" value="InterPro"/>
</dbReference>
<dbReference type="InterPro" id="IPR017853">
    <property type="entry name" value="GH"/>
</dbReference>
<dbReference type="GO" id="GO:0005576">
    <property type="term" value="C:extracellular region"/>
    <property type="evidence" value="ECO:0007669"/>
    <property type="project" value="InterPro"/>
</dbReference>
<sequence>MWLNQAWLSQTLSNRVFHIELIGVSEDAVSVRLRSEIAQWLHLPLVTSAPQSTQPTVTLVCDVRSCLDEEGFSIDVAQDGNVCIESSSTRGLLYGFYAWLRDVGLKAEHSHTEIPDQKLRMINQWDQADGSVERGYAGESIFYGRWGSNVHAEFFDFPERSAADVFRGDISRIRDYARFLASVGINAISLNNVNVRSYATRFIVEPYLQRIAEITRIFSSFGIKSFLSVNFAAPKVIGNLTTSDPCDKKVIAWWKKVVDHIYEVIPDFGGFVVKADSEGEPGPYQYGRDHADGANLFARVLAPHHGIVIWRAFVYNSHTDWRDRSVDRARAAFDNFAALDGKFDDNAVLQVKFGPIDFQTREPLSPLLARMQKTNLIMEFEITAEYLGHQIDVNYVLPQWIGMASWQSPEGSIRERLPRVARQPQFTGFAAISNVGMDENWTGNTLAQANLYGYARFCWSKSLTSQEIAHEWVGLSFENSTTATKQVIESILNRSNKAYEDYCAPLGVGFMVNRNGHYGPGPDDYEFDRWGTYHYADRDGVGVDRTSATGTGFVGQYPSLYSSLEKPETTPDELLLFFHHVNYTYRLHSGETVIQHIYNTHFAGVEEVEKFVDEWNSIQGDIEPLDWENVAERLRRQKANAINWRDQINTFFWRLSGIADEQGRSLYS</sequence>
<evidence type="ECO:0000256" key="1">
    <source>
        <dbReference type="ARBA" id="ARBA00022801"/>
    </source>
</evidence>
<feature type="domain" description="Glycosyl hydrolase family 67 C-terminal" evidence="2">
    <location>
        <begin position="442"/>
        <end position="664"/>
    </location>
</feature>
<dbReference type="SUPFAM" id="SSF51445">
    <property type="entry name" value="(Trans)glycosidases"/>
    <property type="match status" value="1"/>
</dbReference>
<dbReference type="PANTHER" id="PTHR39207">
    <property type="entry name" value="ALPHA-GLUCURONIDASE A"/>
    <property type="match status" value="1"/>
</dbReference>
<dbReference type="AlphaFoldDB" id="A0A261F815"/>
<comment type="caution">
    <text evidence="4">The sequence shown here is derived from an EMBL/GenBank/DDBJ whole genome shotgun (WGS) entry which is preliminary data.</text>
</comment>
<organism evidence="4 5">
    <name type="scientific">Aeriscardovia aeriphila</name>
    <dbReference type="NCBI Taxonomy" id="218139"/>
    <lineage>
        <taxon>Bacteria</taxon>
        <taxon>Bacillati</taxon>
        <taxon>Actinomycetota</taxon>
        <taxon>Actinomycetes</taxon>
        <taxon>Bifidobacteriales</taxon>
        <taxon>Bifidobacteriaceae</taxon>
        <taxon>Aeriscardovia</taxon>
    </lineage>
</organism>
<dbReference type="Proteomes" id="UP000228976">
    <property type="component" value="Unassembled WGS sequence"/>
</dbReference>
<name>A0A261F815_9BIFI</name>
<feature type="domain" description="Glycosyl hydrolase family 67 catalytic" evidence="3">
    <location>
        <begin position="110"/>
        <end position="441"/>
    </location>
</feature>
<dbReference type="GO" id="GO:0033939">
    <property type="term" value="F:xylan alpha-1,2-glucuronosidase activity"/>
    <property type="evidence" value="ECO:0007669"/>
    <property type="project" value="TreeGrafter"/>
</dbReference>
<proteinExistence type="predicted"/>
<evidence type="ECO:0000259" key="3">
    <source>
        <dbReference type="Pfam" id="PF07488"/>
    </source>
</evidence>
<dbReference type="EMBL" id="MWWU01000003">
    <property type="protein sequence ID" value="OZG55287.1"/>
    <property type="molecule type" value="Genomic_DNA"/>
</dbReference>
<evidence type="ECO:0000313" key="5">
    <source>
        <dbReference type="Proteomes" id="UP000228976"/>
    </source>
</evidence>
<dbReference type="Gene3D" id="3.20.20.80">
    <property type="entry name" value="Glycosidases"/>
    <property type="match status" value="1"/>
</dbReference>
<dbReference type="Pfam" id="PF07477">
    <property type="entry name" value="Glyco_hydro_67C"/>
    <property type="match status" value="1"/>
</dbReference>
<evidence type="ECO:0000259" key="2">
    <source>
        <dbReference type="Pfam" id="PF07477"/>
    </source>
</evidence>